<dbReference type="AlphaFoldDB" id="A0A0A6RM95"/>
<dbReference type="EMBL" id="JSZA02000252">
    <property type="protein sequence ID" value="KHD09585.1"/>
    <property type="molecule type" value="Genomic_DNA"/>
</dbReference>
<dbReference type="Proteomes" id="UP000030428">
    <property type="component" value="Unassembled WGS sequence"/>
</dbReference>
<organism evidence="1 2">
    <name type="scientific">Candidatus Thiomargarita nelsonii</name>
    <dbReference type="NCBI Taxonomy" id="1003181"/>
    <lineage>
        <taxon>Bacteria</taxon>
        <taxon>Pseudomonadati</taxon>
        <taxon>Pseudomonadota</taxon>
        <taxon>Gammaproteobacteria</taxon>
        <taxon>Thiotrichales</taxon>
        <taxon>Thiotrichaceae</taxon>
        <taxon>Thiomargarita</taxon>
    </lineage>
</organism>
<gene>
    <name evidence="1" type="ORF">PN36_31510</name>
</gene>
<accession>A0A0A6RM95</accession>
<sequence>MHKIVEQQDAEVKKHIYLQRINQLYANIRNWLQDEPLILENGEIEVIEALGKYKAPQLTIKTQEGEQLAEFKPAGASVLLAEGTIDVEGWLDRGYVVYMLASNPQTFYNIEVDGWYWQEQRLNTEPHFLNKTWLLQLVTWVSDHEF</sequence>
<keyword evidence="2" id="KW-1185">Reference proteome</keyword>
<reference evidence="1 2" key="1">
    <citation type="journal article" date="2016" name="Front. Microbiol.">
        <title>Single-Cell (Meta-)Genomics of a Dimorphic Candidatus Thiomargarita nelsonii Reveals Genomic Plasticity.</title>
        <authorList>
            <person name="Flood B.E."/>
            <person name="Fliss P."/>
            <person name="Jones D.S."/>
            <person name="Dick G.J."/>
            <person name="Jain S."/>
            <person name="Kaster A.K."/>
            <person name="Winkel M."/>
            <person name="Mussmann M."/>
            <person name="Bailey J."/>
        </authorList>
    </citation>
    <scope>NUCLEOTIDE SEQUENCE [LARGE SCALE GENOMIC DNA]</scope>
    <source>
        <strain evidence="1">Hydrate Ridge</strain>
    </source>
</reference>
<protein>
    <submittedName>
        <fullName evidence="1">Uncharacterized protein</fullName>
    </submittedName>
</protein>
<proteinExistence type="predicted"/>
<evidence type="ECO:0000313" key="1">
    <source>
        <dbReference type="EMBL" id="KHD09585.1"/>
    </source>
</evidence>
<name>A0A0A6RM95_9GAMM</name>
<comment type="caution">
    <text evidence="1">The sequence shown here is derived from an EMBL/GenBank/DDBJ whole genome shotgun (WGS) entry which is preliminary data.</text>
</comment>
<evidence type="ECO:0000313" key="2">
    <source>
        <dbReference type="Proteomes" id="UP000030428"/>
    </source>
</evidence>